<accession>A0A4Q4S0W7</accession>
<keyword evidence="2" id="KW-1185">Reference proteome</keyword>
<dbReference type="AlphaFoldDB" id="A0A4Q4S0W7"/>
<dbReference type="EMBL" id="PEJP01000021">
    <property type="protein sequence ID" value="RYO63312.1"/>
    <property type="molecule type" value="Genomic_DNA"/>
</dbReference>
<gene>
    <name evidence="1" type="ORF">AA0113_g6100</name>
</gene>
<dbReference type="Proteomes" id="UP000293823">
    <property type="component" value="Unassembled WGS sequence"/>
</dbReference>
<organism evidence="1 2">
    <name type="scientific">Alternaria arborescens</name>
    <dbReference type="NCBI Taxonomy" id="156630"/>
    <lineage>
        <taxon>Eukaryota</taxon>
        <taxon>Fungi</taxon>
        <taxon>Dikarya</taxon>
        <taxon>Ascomycota</taxon>
        <taxon>Pezizomycotina</taxon>
        <taxon>Dothideomycetes</taxon>
        <taxon>Pleosporomycetidae</taxon>
        <taxon>Pleosporales</taxon>
        <taxon>Pleosporineae</taxon>
        <taxon>Pleosporaceae</taxon>
        <taxon>Alternaria</taxon>
        <taxon>Alternaria sect. Alternaria</taxon>
    </lineage>
</organism>
<reference evidence="2" key="1">
    <citation type="journal article" date="2019" name="bioRxiv">
        <title>Genomics, evolutionary history and diagnostics of the Alternaria alternata species group including apple and Asian pear pathotypes.</title>
        <authorList>
            <person name="Armitage A.D."/>
            <person name="Cockerton H.M."/>
            <person name="Sreenivasaprasad S."/>
            <person name="Woodhall J.W."/>
            <person name="Lane C.R."/>
            <person name="Harrison R.J."/>
            <person name="Clarkson J.P."/>
        </authorList>
    </citation>
    <scope>NUCLEOTIDE SEQUENCE [LARGE SCALE GENOMIC DNA]</scope>
    <source>
        <strain evidence="2">RGR 97.0016</strain>
    </source>
</reference>
<comment type="caution">
    <text evidence="1">The sequence shown here is derived from an EMBL/GenBank/DDBJ whole genome shotgun (WGS) entry which is preliminary data.</text>
</comment>
<proteinExistence type="predicted"/>
<protein>
    <submittedName>
        <fullName evidence="1">Uncharacterized protein</fullName>
    </submittedName>
</protein>
<evidence type="ECO:0000313" key="1">
    <source>
        <dbReference type="EMBL" id="RYO63312.1"/>
    </source>
</evidence>
<evidence type="ECO:0000313" key="2">
    <source>
        <dbReference type="Proteomes" id="UP000293823"/>
    </source>
</evidence>
<name>A0A4Q4S0W7_9PLEO</name>
<sequence length="55" mass="6223">MFRRNYGSAYFVVGYRYQALLRTLDVWSALATQMVAEGADSKSGDHFVPALIEHI</sequence>